<evidence type="ECO:0000256" key="1">
    <source>
        <dbReference type="ARBA" id="ARBA00023015"/>
    </source>
</evidence>
<reference evidence="5 6" key="1">
    <citation type="journal article" date="2013" name="Front. Microbiol.">
        <title>The genome of Nitrospina gracilis illuminates the metabolism and evolution of the major marine nitrite oxidizer.</title>
        <authorList>
            <person name="Luecker S."/>
            <person name="Nowka B."/>
            <person name="Rattei T."/>
            <person name="Spieck E."/>
            <person name="and Daims H."/>
        </authorList>
    </citation>
    <scope>NUCLEOTIDE SEQUENCE [LARGE SCALE GENOMIC DNA]</scope>
    <source>
        <strain evidence="5 6">3/211</strain>
    </source>
</reference>
<evidence type="ECO:0000313" key="6">
    <source>
        <dbReference type="Proteomes" id="UP000011704"/>
    </source>
</evidence>
<feature type="domain" description="HTH arsR-type" evidence="4">
    <location>
        <begin position="74"/>
        <end position="167"/>
    </location>
</feature>
<keyword evidence="1" id="KW-0805">Transcription regulation</keyword>
<dbReference type="InterPro" id="IPR011991">
    <property type="entry name" value="ArsR-like_HTH"/>
</dbReference>
<keyword evidence="2" id="KW-0238">DNA-binding</keyword>
<dbReference type="SUPFAM" id="SSF46785">
    <property type="entry name" value="Winged helix' DNA-binding domain"/>
    <property type="match status" value="1"/>
</dbReference>
<name>M1YV60_NITG3</name>
<dbReference type="PROSITE" id="PS50987">
    <property type="entry name" value="HTH_ARSR_2"/>
    <property type="match status" value="1"/>
</dbReference>
<dbReference type="EMBL" id="CAQJ01000001">
    <property type="protein sequence ID" value="CCQ89188.1"/>
    <property type="molecule type" value="Genomic_DNA"/>
</dbReference>
<evidence type="ECO:0000256" key="2">
    <source>
        <dbReference type="ARBA" id="ARBA00023125"/>
    </source>
</evidence>
<dbReference type="GO" id="GO:0003700">
    <property type="term" value="F:DNA-binding transcription factor activity"/>
    <property type="evidence" value="ECO:0007669"/>
    <property type="project" value="InterPro"/>
</dbReference>
<evidence type="ECO:0000256" key="3">
    <source>
        <dbReference type="ARBA" id="ARBA00023163"/>
    </source>
</evidence>
<keyword evidence="6" id="KW-1185">Reference proteome</keyword>
<dbReference type="PANTHER" id="PTHR33154:SF33">
    <property type="entry name" value="TRANSCRIPTIONAL REPRESSOR SDPR"/>
    <property type="match status" value="1"/>
</dbReference>
<dbReference type="Pfam" id="PF01022">
    <property type="entry name" value="HTH_5"/>
    <property type="match status" value="1"/>
</dbReference>
<dbReference type="SMART" id="SM00418">
    <property type="entry name" value="HTH_ARSR"/>
    <property type="match status" value="1"/>
</dbReference>
<dbReference type="CDD" id="cd00090">
    <property type="entry name" value="HTH_ARSR"/>
    <property type="match status" value="1"/>
</dbReference>
<dbReference type="InterPro" id="IPR036390">
    <property type="entry name" value="WH_DNA-bd_sf"/>
</dbReference>
<dbReference type="GO" id="GO:0003677">
    <property type="term" value="F:DNA binding"/>
    <property type="evidence" value="ECO:0007669"/>
    <property type="project" value="UniProtKB-KW"/>
</dbReference>
<accession>M1YV60</accession>
<dbReference type="Gene3D" id="1.10.10.10">
    <property type="entry name" value="Winged helix-like DNA-binding domain superfamily/Winged helix DNA-binding domain"/>
    <property type="match status" value="1"/>
</dbReference>
<dbReference type="HOGENOM" id="CLU_1546019_0_0_0"/>
<dbReference type="PANTHER" id="PTHR33154">
    <property type="entry name" value="TRANSCRIPTIONAL REGULATOR, ARSR FAMILY"/>
    <property type="match status" value="1"/>
</dbReference>
<gene>
    <name evidence="5" type="ORF">NITGR_10045</name>
</gene>
<dbReference type="InterPro" id="IPR001845">
    <property type="entry name" value="HTH_ArsR_DNA-bd_dom"/>
</dbReference>
<sequence length="173" mass="19241">MLCLQGREQGGLDDVMSDHRVFYPDKGISVHGIAVPVHPLLAVDIRFAIHATPCFRLRSKLTSFRRIPYTAGMDKTLDTAECARILKSLGDESRLKIVQLLLQGECNVSKVVQSLNMAQPQVSHHLAILRGCGLVSTRREGNRIINFIDPEVRSMLKKNELGLDLGCCSITFE</sequence>
<dbReference type="NCBIfam" id="NF033788">
    <property type="entry name" value="HTH_metalloreg"/>
    <property type="match status" value="1"/>
</dbReference>
<dbReference type="OrthoDB" id="9800150at2"/>
<dbReference type="AlphaFoldDB" id="M1YV60"/>
<dbReference type="InterPro" id="IPR051081">
    <property type="entry name" value="HTH_MetalResp_TranReg"/>
</dbReference>
<keyword evidence="3" id="KW-0804">Transcription</keyword>
<evidence type="ECO:0000313" key="5">
    <source>
        <dbReference type="EMBL" id="CCQ89188.1"/>
    </source>
</evidence>
<protein>
    <recommendedName>
        <fullName evidence="4">HTH arsR-type domain-containing protein</fullName>
    </recommendedName>
</protein>
<dbReference type="Proteomes" id="UP000011704">
    <property type="component" value="Unassembled WGS sequence"/>
</dbReference>
<comment type="caution">
    <text evidence="5">The sequence shown here is derived from an EMBL/GenBank/DDBJ whole genome shotgun (WGS) entry which is preliminary data.</text>
</comment>
<dbReference type="InterPro" id="IPR036388">
    <property type="entry name" value="WH-like_DNA-bd_sf"/>
</dbReference>
<evidence type="ECO:0000259" key="4">
    <source>
        <dbReference type="PROSITE" id="PS50987"/>
    </source>
</evidence>
<dbReference type="PRINTS" id="PR00778">
    <property type="entry name" value="HTHARSR"/>
</dbReference>
<proteinExistence type="predicted"/>
<dbReference type="STRING" id="1266370.NITGR_10045"/>
<organism evidence="5 6">
    <name type="scientific">Nitrospina gracilis (strain 3/211)</name>
    <dbReference type="NCBI Taxonomy" id="1266370"/>
    <lineage>
        <taxon>Bacteria</taxon>
        <taxon>Pseudomonadati</taxon>
        <taxon>Nitrospinota/Tectimicrobiota group</taxon>
        <taxon>Nitrospinota</taxon>
        <taxon>Nitrospinia</taxon>
        <taxon>Nitrospinales</taxon>
        <taxon>Nitrospinaceae</taxon>
        <taxon>Nitrospina</taxon>
    </lineage>
</organism>
<dbReference type="InParanoid" id="M1YV60"/>